<organism evidence="1 2">
    <name type="scientific">Hebeloma cylindrosporum</name>
    <dbReference type="NCBI Taxonomy" id="76867"/>
    <lineage>
        <taxon>Eukaryota</taxon>
        <taxon>Fungi</taxon>
        <taxon>Dikarya</taxon>
        <taxon>Basidiomycota</taxon>
        <taxon>Agaricomycotina</taxon>
        <taxon>Agaricomycetes</taxon>
        <taxon>Agaricomycetidae</taxon>
        <taxon>Agaricales</taxon>
        <taxon>Agaricineae</taxon>
        <taxon>Hymenogastraceae</taxon>
        <taxon>Hebeloma</taxon>
    </lineage>
</organism>
<sequence length="65" mass="7356">MKIHGCESAKSWSTNSVSVVYLLQALLARSEIRRWPSNFPVPVSGTPCTVKYDHMDRTALHVARR</sequence>
<gene>
    <name evidence="1" type="ORF">M413DRAFT_105186</name>
</gene>
<dbReference type="HOGENOM" id="CLU_2849912_0_0_1"/>
<dbReference type="EMBL" id="KN831768">
    <property type="protein sequence ID" value="KIM49327.1"/>
    <property type="molecule type" value="Genomic_DNA"/>
</dbReference>
<dbReference type="AlphaFoldDB" id="A0A0C2Z849"/>
<keyword evidence="2" id="KW-1185">Reference proteome</keyword>
<name>A0A0C2Z849_HEBCY</name>
<dbReference type="Proteomes" id="UP000053424">
    <property type="component" value="Unassembled WGS sequence"/>
</dbReference>
<proteinExistence type="predicted"/>
<evidence type="ECO:0000313" key="1">
    <source>
        <dbReference type="EMBL" id="KIM49327.1"/>
    </source>
</evidence>
<evidence type="ECO:0000313" key="2">
    <source>
        <dbReference type="Proteomes" id="UP000053424"/>
    </source>
</evidence>
<accession>A0A0C2Z849</accession>
<protein>
    <submittedName>
        <fullName evidence="1">Uncharacterized protein</fullName>
    </submittedName>
</protein>
<reference evidence="2" key="2">
    <citation type="submission" date="2015-01" db="EMBL/GenBank/DDBJ databases">
        <title>Evolutionary Origins and Diversification of the Mycorrhizal Mutualists.</title>
        <authorList>
            <consortium name="DOE Joint Genome Institute"/>
            <consortium name="Mycorrhizal Genomics Consortium"/>
            <person name="Kohler A."/>
            <person name="Kuo A."/>
            <person name="Nagy L.G."/>
            <person name="Floudas D."/>
            <person name="Copeland A."/>
            <person name="Barry K.W."/>
            <person name="Cichocki N."/>
            <person name="Veneault-Fourrey C."/>
            <person name="LaButti K."/>
            <person name="Lindquist E.A."/>
            <person name="Lipzen A."/>
            <person name="Lundell T."/>
            <person name="Morin E."/>
            <person name="Murat C."/>
            <person name="Riley R."/>
            <person name="Ohm R."/>
            <person name="Sun H."/>
            <person name="Tunlid A."/>
            <person name="Henrissat B."/>
            <person name="Grigoriev I.V."/>
            <person name="Hibbett D.S."/>
            <person name="Martin F."/>
        </authorList>
    </citation>
    <scope>NUCLEOTIDE SEQUENCE [LARGE SCALE GENOMIC DNA]</scope>
    <source>
        <strain evidence="2">h7</strain>
    </source>
</reference>
<reference evidence="1 2" key="1">
    <citation type="submission" date="2014-04" db="EMBL/GenBank/DDBJ databases">
        <authorList>
            <consortium name="DOE Joint Genome Institute"/>
            <person name="Kuo A."/>
            <person name="Gay G."/>
            <person name="Dore J."/>
            <person name="Kohler A."/>
            <person name="Nagy L.G."/>
            <person name="Floudas D."/>
            <person name="Copeland A."/>
            <person name="Barry K.W."/>
            <person name="Cichocki N."/>
            <person name="Veneault-Fourrey C."/>
            <person name="LaButti K."/>
            <person name="Lindquist E.A."/>
            <person name="Lipzen A."/>
            <person name="Lundell T."/>
            <person name="Morin E."/>
            <person name="Murat C."/>
            <person name="Sun H."/>
            <person name="Tunlid A."/>
            <person name="Henrissat B."/>
            <person name="Grigoriev I.V."/>
            <person name="Hibbett D.S."/>
            <person name="Martin F."/>
            <person name="Nordberg H.P."/>
            <person name="Cantor M.N."/>
            <person name="Hua S.X."/>
        </authorList>
    </citation>
    <scope>NUCLEOTIDE SEQUENCE [LARGE SCALE GENOMIC DNA]</scope>
    <source>
        <strain evidence="2">h7</strain>
    </source>
</reference>